<feature type="binding site" evidence="5">
    <location>
        <begin position="242"/>
        <end position="249"/>
    </location>
    <ligand>
        <name>ATP</name>
        <dbReference type="ChEBI" id="CHEBI:30616"/>
    </ligand>
</feature>
<dbReference type="OrthoDB" id="3196525at2"/>
<organism evidence="7 8">
    <name type="scientific">Senegalimassilia anaerobia</name>
    <dbReference type="NCBI Taxonomy" id="1473216"/>
    <lineage>
        <taxon>Bacteria</taxon>
        <taxon>Bacillati</taxon>
        <taxon>Actinomycetota</taxon>
        <taxon>Coriobacteriia</taxon>
        <taxon>Coriobacteriales</taxon>
        <taxon>Coriobacteriaceae</taxon>
        <taxon>Senegalimassilia</taxon>
    </lineage>
</organism>
<dbReference type="AlphaFoldDB" id="A0A369LBS8"/>
<dbReference type="GO" id="GO:0016787">
    <property type="term" value="F:hydrolase activity"/>
    <property type="evidence" value="ECO:0007669"/>
    <property type="project" value="UniProtKB-UniRule"/>
</dbReference>
<keyword evidence="8" id="KW-1185">Reference proteome</keyword>
<dbReference type="Pfam" id="PF13245">
    <property type="entry name" value="AAA_19"/>
    <property type="match status" value="1"/>
</dbReference>
<dbReference type="GO" id="GO:0043138">
    <property type="term" value="F:3'-5' DNA helicase activity"/>
    <property type="evidence" value="ECO:0007669"/>
    <property type="project" value="TreeGrafter"/>
</dbReference>
<feature type="domain" description="UvrD-like helicase ATP-binding" evidence="6">
    <location>
        <begin position="221"/>
        <end position="559"/>
    </location>
</feature>
<dbReference type="InterPro" id="IPR000212">
    <property type="entry name" value="DNA_helicase_UvrD/REP"/>
</dbReference>
<evidence type="ECO:0000259" key="6">
    <source>
        <dbReference type="PROSITE" id="PS51198"/>
    </source>
</evidence>
<dbReference type="PANTHER" id="PTHR11070:SF17">
    <property type="entry name" value="DNA HELICASE IV"/>
    <property type="match status" value="1"/>
</dbReference>
<reference evidence="7 8" key="1">
    <citation type="journal article" date="2018" name="Elife">
        <title>Discovery and characterization of a prevalent human gut bacterial enzyme sufficient for the inactivation of a family of plant toxins.</title>
        <authorList>
            <person name="Koppel N."/>
            <person name="Bisanz J.E."/>
            <person name="Pandelia M.E."/>
            <person name="Turnbaugh P.J."/>
            <person name="Balskus E.P."/>
        </authorList>
    </citation>
    <scope>NUCLEOTIDE SEQUENCE [LARGE SCALE GENOMIC DNA]</scope>
    <source>
        <strain evidence="8">anaerobia AP69FAA</strain>
    </source>
</reference>
<name>A0A369LBS8_9ACTN</name>
<keyword evidence="2 5" id="KW-0378">Hydrolase</keyword>
<proteinExistence type="predicted"/>
<keyword evidence="3 5" id="KW-0347">Helicase</keyword>
<dbReference type="GO" id="GO:0003677">
    <property type="term" value="F:DNA binding"/>
    <property type="evidence" value="ECO:0007669"/>
    <property type="project" value="InterPro"/>
</dbReference>
<dbReference type="SUPFAM" id="SSF52540">
    <property type="entry name" value="P-loop containing nucleoside triphosphate hydrolases"/>
    <property type="match status" value="1"/>
</dbReference>
<sequence length="719" mass="81179">MQDNLNETASDQACDPVFQQEQDHLSDTYAKLEAIAKNLSEKMERRRWQAAKDKDDMQGEVKHNFASDGEAQETYVDYAVLNNLIRDYNLEQDADSERLAAAAKLLEQPYFAKISLEMRAGAPAKDIYIGLAGVADENYRRMVVDWRSPVAEVYYNQENGATSYEANGRTIKVNLLNRRQFDIEGKTLRAYFDSDVAIEDSLLLQSLSAQRSEHMKAITATIQKEQNLIIRHEDVPALLVAGIAGSGKTSVLLQRIAYLFYRNRGSLDPRQVFLISPNPVFAKYIENVLPDLGERNPETITYRDLCARLLPAGRNPQDKESPLELLWKIDRAVEGLRFELADLRDIKFYGVRLVSAGAIMQLMQKYPNVPAGPHLVTLVREELFNRLDARLKQMAATEAVQDELLCLSLDEQVRLFNAPYDPQTEQEGRDCALAYLQERFAGAVLAIERDEWLRIDRIGMRLLGVENLPVSAWLYLNMAVTGLGNPDARYVMIDEVQDYTPDQLAVMARFFRRAHFMLLGDPHQAIRPETASYEQIREVFECLRGSIEDCQLLTSYRSTPEITALFAGLLPESERMQISAVQRADQPPALIACPTEEDYEQNLRRVIREASDYDGLTAVVVPWKSQLKRLQKLLGDDTPQIIGQDRRLPSSGVLALALPLAKGLEFDHVIIPDAGASLFPANDHVAQNRLYTTISRATRTITILSNGPLTPLLDFANQD</sequence>
<dbReference type="InterPro" id="IPR027417">
    <property type="entry name" value="P-loop_NTPase"/>
</dbReference>
<evidence type="ECO:0000313" key="7">
    <source>
        <dbReference type="EMBL" id="RDB55438.1"/>
    </source>
</evidence>
<dbReference type="PROSITE" id="PS51198">
    <property type="entry name" value="UVRD_HELICASE_ATP_BIND"/>
    <property type="match status" value="1"/>
</dbReference>
<protein>
    <submittedName>
        <fullName evidence="7">DNA helicase</fullName>
    </submittedName>
</protein>
<evidence type="ECO:0000256" key="4">
    <source>
        <dbReference type="ARBA" id="ARBA00022840"/>
    </source>
</evidence>
<keyword evidence="1 5" id="KW-0547">Nucleotide-binding</keyword>
<comment type="caution">
    <text evidence="7">The sequence shown here is derived from an EMBL/GenBank/DDBJ whole genome shotgun (WGS) entry which is preliminary data.</text>
</comment>
<evidence type="ECO:0000256" key="3">
    <source>
        <dbReference type="ARBA" id="ARBA00022806"/>
    </source>
</evidence>
<dbReference type="Gene3D" id="3.40.50.300">
    <property type="entry name" value="P-loop containing nucleotide triphosphate hydrolases"/>
    <property type="match status" value="3"/>
</dbReference>
<dbReference type="STRING" id="1034345.GCA_000236865_00240"/>
<evidence type="ECO:0000256" key="1">
    <source>
        <dbReference type="ARBA" id="ARBA00022741"/>
    </source>
</evidence>
<evidence type="ECO:0000313" key="8">
    <source>
        <dbReference type="Proteomes" id="UP000253792"/>
    </source>
</evidence>
<dbReference type="Proteomes" id="UP000253792">
    <property type="component" value="Unassembled WGS sequence"/>
</dbReference>
<dbReference type="InterPro" id="IPR014016">
    <property type="entry name" value="UvrD-like_ATP-bd"/>
</dbReference>
<dbReference type="GO" id="GO:0005524">
    <property type="term" value="F:ATP binding"/>
    <property type="evidence" value="ECO:0007669"/>
    <property type="project" value="UniProtKB-UniRule"/>
</dbReference>
<dbReference type="GO" id="GO:0000725">
    <property type="term" value="P:recombinational repair"/>
    <property type="evidence" value="ECO:0007669"/>
    <property type="project" value="TreeGrafter"/>
</dbReference>
<accession>A0A369LBS8</accession>
<gene>
    <name evidence="7" type="ORF">C1880_06950</name>
</gene>
<dbReference type="PANTHER" id="PTHR11070">
    <property type="entry name" value="UVRD / RECB / PCRA DNA HELICASE FAMILY MEMBER"/>
    <property type="match status" value="1"/>
</dbReference>
<evidence type="ECO:0000256" key="2">
    <source>
        <dbReference type="ARBA" id="ARBA00022801"/>
    </source>
</evidence>
<dbReference type="GO" id="GO:0005829">
    <property type="term" value="C:cytosol"/>
    <property type="evidence" value="ECO:0007669"/>
    <property type="project" value="TreeGrafter"/>
</dbReference>
<evidence type="ECO:0000256" key="5">
    <source>
        <dbReference type="PROSITE-ProRule" id="PRU00560"/>
    </source>
</evidence>
<dbReference type="EMBL" id="PPTP01000005">
    <property type="protein sequence ID" value="RDB55438.1"/>
    <property type="molecule type" value="Genomic_DNA"/>
</dbReference>
<keyword evidence="4 5" id="KW-0067">ATP-binding</keyword>